<evidence type="ECO:0000313" key="2">
    <source>
        <dbReference type="EMBL" id="KAK8073955.1"/>
    </source>
</evidence>
<protein>
    <submittedName>
        <fullName evidence="2">Uncharacterized protein</fullName>
    </submittedName>
</protein>
<name>A0ABR1VUT5_9PEZI</name>
<gene>
    <name evidence="2" type="ORF">PG994_004854</name>
</gene>
<evidence type="ECO:0000256" key="1">
    <source>
        <dbReference type="ARBA" id="ARBA00023242"/>
    </source>
</evidence>
<sequence length="408" mass="45782">MEVGPCLIAQVKAFIGVRTDQINQTALSADAAISYRLVMIKYDFNSHKRLWFQYAMESVSMMHSTLAMAAALWRAENTALEKSIQLEGMRQKYQAIREIRTQLPKYCGVDIQDSGIAYLMSAMSTLVFAEIYDGNFDAAEMHLQGVHTLFNSHSRRSNLEADFVFCKATGLADILVATTLGRQLVLPTLHVNQTSSPVLILDDAETQPLDSSITESNSDEVVGIFSRLRQALLARQSLMLSSEDQQSLLNDADFCILQYLPQARDTLPDATKRTRALVLAAHVFMYATLRQVPPKSTLMRRMVTRLQYAVGESLAAQNIWAGQKRALVWIAFVGMLGTGVGEACPQERWFLNLITCAACAHSRADYVLCNRDIRQICSAFLWDEAYCQPVLAELEKRQRYCGVRRTDP</sequence>
<dbReference type="EMBL" id="JAQQWL010000005">
    <property type="protein sequence ID" value="KAK8073955.1"/>
    <property type="molecule type" value="Genomic_DNA"/>
</dbReference>
<dbReference type="PANTHER" id="PTHR37540:SF5">
    <property type="entry name" value="TRANSCRIPTION FACTOR DOMAIN-CONTAINING PROTEIN"/>
    <property type="match status" value="1"/>
</dbReference>
<dbReference type="Pfam" id="PF11951">
    <property type="entry name" value="Fungal_trans_2"/>
    <property type="match status" value="1"/>
</dbReference>
<dbReference type="GeneID" id="92089326"/>
<dbReference type="InterPro" id="IPR021858">
    <property type="entry name" value="Fun_TF"/>
</dbReference>
<reference evidence="2 3" key="1">
    <citation type="submission" date="2023-01" db="EMBL/GenBank/DDBJ databases">
        <title>Analysis of 21 Apiospora genomes using comparative genomics revels a genus with tremendous synthesis potential of carbohydrate active enzymes and secondary metabolites.</title>
        <authorList>
            <person name="Sorensen T."/>
        </authorList>
    </citation>
    <scope>NUCLEOTIDE SEQUENCE [LARGE SCALE GENOMIC DNA]</scope>
    <source>
        <strain evidence="2 3">CBS 135458</strain>
    </source>
</reference>
<evidence type="ECO:0000313" key="3">
    <source>
        <dbReference type="Proteomes" id="UP001480595"/>
    </source>
</evidence>
<accession>A0ABR1VUT5</accession>
<dbReference type="RefSeq" id="XP_066718430.1">
    <property type="nucleotide sequence ID" value="XM_066856263.1"/>
</dbReference>
<keyword evidence="1" id="KW-0539">Nucleus</keyword>
<comment type="caution">
    <text evidence="2">The sequence shown here is derived from an EMBL/GenBank/DDBJ whole genome shotgun (WGS) entry which is preliminary data.</text>
</comment>
<keyword evidence="3" id="KW-1185">Reference proteome</keyword>
<dbReference type="PANTHER" id="PTHR37540">
    <property type="entry name" value="TRANSCRIPTION FACTOR (ACR-2), PUTATIVE-RELATED-RELATED"/>
    <property type="match status" value="1"/>
</dbReference>
<dbReference type="Proteomes" id="UP001480595">
    <property type="component" value="Unassembled WGS sequence"/>
</dbReference>
<proteinExistence type="predicted"/>
<organism evidence="2 3">
    <name type="scientific">Apiospora phragmitis</name>
    <dbReference type="NCBI Taxonomy" id="2905665"/>
    <lineage>
        <taxon>Eukaryota</taxon>
        <taxon>Fungi</taxon>
        <taxon>Dikarya</taxon>
        <taxon>Ascomycota</taxon>
        <taxon>Pezizomycotina</taxon>
        <taxon>Sordariomycetes</taxon>
        <taxon>Xylariomycetidae</taxon>
        <taxon>Amphisphaeriales</taxon>
        <taxon>Apiosporaceae</taxon>
        <taxon>Apiospora</taxon>
    </lineage>
</organism>